<dbReference type="Gene3D" id="3.30.390.30">
    <property type="match status" value="1"/>
</dbReference>
<dbReference type="AlphaFoldDB" id="A0A1W1WJL1"/>
<evidence type="ECO:0000256" key="2">
    <source>
        <dbReference type="ARBA" id="ARBA00022630"/>
    </source>
</evidence>
<dbReference type="RefSeq" id="WP_020373201.1">
    <property type="nucleotide sequence ID" value="NZ_FWWY01000001.1"/>
</dbReference>
<keyword evidence="2" id="KW-0285">Flavoprotein</keyword>
<comment type="similarity">
    <text evidence="1">Belongs to the class-I pyridine nucleotide-disulfide oxidoreductase family.</text>
</comment>
<dbReference type="GO" id="GO:0006103">
    <property type="term" value="P:2-oxoglutarate metabolic process"/>
    <property type="evidence" value="ECO:0007669"/>
    <property type="project" value="TreeGrafter"/>
</dbReference>
<dbReference type="Gene3D" id="3.50.50.60">
    <property type="entry name" value="FAD/NAD(P)-binding domain"/>
    <property type="match status" value="2"/>
</dbReference>
<evidence type="ECO:0000259" key="4">
    <source>
        <dbReference type="Pfam" id="PF07992"/>
    </source>
</evidence>
<dbReference type="InterPro" id="IPR023753">
    <property type="entry name" value="FAD/NAD-binding_dom"/>
</dbReference>
<dbReference type="Pfam" id="PF07992">
    <property type="entry name" value="Pyr_redox_2"/>
    <property type="match status" value="1"/>
</dbReference>
<keyword evidence="3" id="KW-0274">FAD</keyword>
<dbReference type="PRINTS" id="PR00368">
    <property type="entry name" value="FADPNR"/>
</dbReference>
<dbReference type="EMBL" id="FWWY01000001">
    <property type="protein sequence ID" value="SMC06349.1"/>
    <property type="molecule type" value="Genomic_DNA"/>
</dbReference>
<dbReference type="OrthoDB" id="9807946at2"/>
<protein>
    <submittedName>
        <fullName evidence="5">Dihydrolipoamide dehydrogenase</fullName>
    </submittedName>
</protein>
<reference evidence="6" key="1">
    <citation type="submission" date="2017-04" db="EMBL/GenBank/DDBJ databases">
        <authorList>
            <person name="Varghese N."/>
            <person name="Submissions S."/>
        </authorList>
    </citation>
    <scope>NUCLEOTIDE SEQUENCE [LARGE SCALE GENOMIC DNA]</scope>
    <source>
        <strain evidence="6">DSM 9293</strain>
    </source>
</reference>
<proteinExistence type="inferred from homology"/>
<name>A0A1W1WJL1_SULTA</name>
<dbReference type="PRINTS" id="PR00411">
    <property type="entry name" value="PNDRDTASEI"/>
</dbReference>
<organism evidence="5 6">
    <name type="scientific">Sulfobacillus thermosulfidooxidans (strain DSM 9293 / VKM B-1269 / AT-1)</name>
    <dbReference type="NCBI Taxonomy" id="929705"/>
    <lineage>
        <taxon>Bacteria</taxon>
        <taxon>Bacillati</taxon>
        <taxon>Bacillota</taxon>
        <taxon>Clostridia</taxon>
        <taxon>Eubacteriales</taxon>
        <taxon>Clostridiales Family XVII. Incertae Sedis</taxon>
        <taxon>Sulfobacillus</taxon>
    </lineage>
</organism>
<dbReference type="InterPro" id="IPR050151">
    <property type="entry name" value="Class-I_Pyr_Nuc-Dis_Oxidored"/>
</dbReference>
<dbReference type="SUPFAM" id="SSF51905">
    <property type="entry name" value="FAD/NAD(P)-binding domain"/>
    <property type="match status" value="1"/>
</dbReference>
<dbReference type="InterPro" id="IPR036188">
    <property type="entry name" value="FAD/NAD-bd_sf"/>
</dbReference>
<dbReference type="GO" id="GO:0050660">
    <property type="term" value="F:flavin adenine dinucleotide binding"/>
    <property type="evidence" value="ECO:0007669"/>
    <property type="project" value="TreeGrafter"/>
</dbReference>
<dbReference type="GO" id="GO:0004148">
    <property type="term" value="F:dihydrolipoyl dehydrogenase (NADH) activity"/>
    <property type="evidence" value="ECO:0007669"/>
    <property type="project" value="TreeGrafter"/>
</dbReference>
<evidence type="ECO:0000313" key="6">
    <source>
        <dbReference type="Proteomes" id="UP000192660"/>
    </source>
</evidence>
<evidence type="ECO:0000313" key="5">
    <source>
        <dbReference type="EMBL" id="SMC06349.1"/>
    </source>
</evidence>
<feature type="domain" description="FAD/NAD(P)-binding" evidence="4">
    <location>
        <begin position="7"/>
        <end position="321"/>
    </location>
</feature>
<dbReference type="STRING" id="28034.BFX07_11365"/>
<dbReference type="InterPro" id="IPR016156">
    <property type="entry name" value="FAD/NAD-linked_Rdtase_dimer_sf"/>
</dbReference>
<dbReference type="Proteomes" id="UP000192660">
    <property type="component" value="Unassembled WGS sequence"/>
</dbReference>
<evidence type="ECO:0000256" key="3">
    <source>
        <dbReference type="ARBA" id="ARBA00022827"/>
    </source>
</evidence>
<sequence length="443" mass="48448">MNVQSHRIVIIGGGPSAIAAALEATKYTHDIVMVSAEPVGGNAVLHSLVPSKALIEAAHHRQYLVRLGADPDTITLSQVMALQEKQIKTIVETTQKALNQVQTIFASAHLEKHHGEIHVVTDSQQHFVGETVIIANGSRQRLIPGLKPDGQSVLLPRAFHTLKSIPHSLAIIGAGATGLEAASLFAHFGTHVTLYTPLPQLLPQFSSPLRQVFTNHLEDLGIQMQFNRRIASLARNDEGIILEWNNPETGEKGQSVHHTIFLATGREGMWAADELIRLGFDVDPQGFFITDRVGQTNVPHVYAVGDAQGRPLLANKASWQGVQAVRHAFGHAASLPPLFVEAIYTIPELARFGTIDPDHLDIWEAKVDHPLMYKPFLVGHELGLLRVYTRNDRIEGAEAIGTQAADVISLLAMVNPQVTLPQLIQSSAASPTMLEWLQHLHRI</sequence>
<evidence type="ECO:0000256" key="1">
    <source>
        <dbReference type="ARBA" id="ARBA00007532"/>
    </source>
</evidence>
<keyword evidence="6" id="KW-1185">Reference proteome</keyword>
<dbReference type="PANTHER" id="PTHR22912">
    <property type="entry name" value="DISULFIDE OXIDOREDUCTASE"/>
    <property type="match status" value="1"/>
</dbReference>
<gene>
    <name evidence="5" type="ORF">SAMN00768000_2767</name>
</gene>
<dbReference type="PANTHER" id="PTHR22912:SF151">
    <property type="entry name" value="DIHYDROLIPOYL DEHYDROGENASE, MITOCHONDRIAL"/>
    <property type="match status" value="1"/>
</dbReference>
<accession>A0A1W1WJL1</accession>
<dbReference type="SUPFAM" id="SSF55424">
    <property type="entry name" value="FAD/NAD-linked reductases, dimerisation (C-terminal) domain"/>
    <property type="match status" value="1"/>
</dbReference>